<keyword evidence="6" id="KW-1185">Reference proteome</keyword>
<dbReference type="Proteomes" id="UP000596661">
    <property type="component" value="Chromosome 6"/>
</dbReference>
<dbReference type="Pfam" id="PF18052">
    <property type="entry name" value="Rx_N"/>
    <property type="match status" value="1"/>
</dbReference>
<proteinExistence type="predicted"/>
<dbReference type="InterPro" id="IPR041118">
    <property type="entry name" value="Rx_N"/>
</dbReference>
<protein>
    <recommendedName>
        <fullName evidence="4">Disease resistance N-terminal domain-containing protein</fullName>
    </recommendedName>
</protein>
<dbReference type="GO" id="GO:0006952">
    <property type="term" value="P:defense response"/>
    <property type="evidence" value="ECO:0007669"/>
    <property type="project" value="UniProtKB-KW"/>
</dbReference>
<feature type="domain" description="Disease resistance N-terminal" evidence="4">
    <location>
        <begin position="5"/>
        <end position="88"/>
    </location>
</feature>
<evidence type="ECO:0000313" key="5">
    <source>
        <dbReference type="EnsemblPlants" id="cds.novel_model_4379_5bd9a17a"/>
    </source>
</evidence>
<sequence>MAEAVLTVVLENLSSLIQKQIGSVLGVEKEMEKMCSILSTISAVIEDAEERQSTNLPIKNWLQKLEDVSSELEDVLDDCEVEAFRLEESFAHDHSWIRKFWNLMLSPKVKNLLWPARLGCLSNRIGVTLGRAGEIIW</sequence>
<evidence type="ECO:0000256" key="1">
    <source>
        <dbReference type="ARBA" id="ARBA00022737"/>
    </source>
</evidence>
<dbReference type="AlphaFoldDB" id="A0A803R2Q9"/>
<dbReference type="EnsemblPlants" id="novel_model_4379_5bd9a17a">
    <property type="protein sequence ID" value="cds.novel_model_4379_5bd9a17a"/>
    <property type="gene ID" value="novel_gene_2293_5bd9a17a"/>
</dbReference>
<reference evidence="5" key="2">
    <citation type="submission" date="2021-03" db="UniProtKB">
        <authorList>
            <consortium name="EnsemblPlants"/>
        </authorList>
    </citation>
    <scope>IDENTIFICATION</scope>
</reference>
<name>A0A803R2Q9_CANSA</name>
<keyword evidence="3" id="KW-0611">Plant defense</keyword>
<keyword evidence="2" id="KW-0547">Nucleotide-binding</keyword>
<dbReference type="GO" id="GO:0000166">
    <property type="term" value="F:nucleotide binding"/>
    <property type="evidence" value="ECO:0007669"/>
    <property type="project" value="UniProtKB-KW"/>
</dbReference>
<evidence type="ECO:0000256" key="3">
    <source>
        <dbReference type="ARBA" id="ARBA00022821"/>
    </source>
</evidence>
<organism evidence="5 6">
    <name type="scientific">Cannabis sativa</name>
    <name type="common">Hemp</name>
    <name type="synonym">Marijuana</name>
    <dbReference type="NCBI Taxonomy" id="3483"/>
    <lineage>
        <taxon>Eukaryota</taxon>
        <taxon>Viridiplantae</taxon>
        <taxon>Streptophyta</taxon>
        <taxon>Embryophyta</taxon>
        <taxon>Tracheophyta</taxon>
        <taxon>Spermatophyta</taxon>
        <taxon>Magnoliopsida</taxon>
        <taxon>eudicotyledons</taxon>
        <taxon>Gunneridae</taxon>
        <taxon>Pentapetalae</taxon>
        <taxon>rosids</taxon>
        <taxon>fabids</taxon>
        <taxon>Rosales</taxon>
        <taxon>Cannabaceae</taxon>
        <taxon>Cannabis</taxon>
    </lineage>
</organism>
<accession>A0A803R2Q9</accession>
<dbReference type="OMA" id="FAYNNCV"/>
<dbReference type="EMBL" id="UZAU01000553">
    <property type="status" value="NOT_ANNOTATED_CDS"/>
    <property type="molecule type" value="Genomic_DNA"/>
</dbReference>
<dbReference type="Gene3D" id="1.20.5.4130">
    <property type="match status" value="1"/>
</dbReference>
<evidence type="ECO:0000313" key="6">
    <source>
        <dbReference type="Proteomes" id="UP000596661"/>
    </source>
</evidence>
<reference evidence="5" key="1">
    <citation type="submission" date="2018-11" db="EMBL/GenBank/DDBJ databases">
        <authorList>
            <person name="Grassa J C."/>
        </authorList>
    </citation>
    <scope>NUCLEOTIDE SEQUENCE [LARGE SCALE GENOMIC DNA]</scope>
</reference>
<evidence type="ECO:0000259" key="4">
    <source>
        <dbReference type="Pfam" id="PF18052"/>
    </source>
</evidence>
<dbReference type="Gramene" id="novel_model_4379_5bd9a17a">
    <property type="protein sequence ID" value="cds.novel_model_4379_5bd9a17a"/>
    <property type="gene ID" value="novel_gene_2293_5bd9a17a"/>
</dbReference>
<evidence type="ECO:0000256" key="2">
    <source>
        <dbReference type="ARBA" id="ARBA00022741"/>
    </source>
</evidence>
<keyword evidence="1" id="KW-0677">Repeat</keyword>